<dbReference type="EMBL" id="NBSK02000002">
    <property type="protein sequence ID" value="KAJ0221464.1"/>
    <property type="molecule type" value="Genomic_DNA"/>
</dbReference>
<evidence type="ECO:0000313" key="2">
    <source>
        <dbReference type="EMBL" id="KAJ0221464.1"/>
    </source>
</evidence>
<keyword evidence="3" id="KW-1185">Reference proteome</keyword>
<name>A0A9R1XTW9_LACSA</name>
<dbReference type="Proteomes" id="UP000235145">
    <property type="component" value="Unassembled WGS sequence"/>
</dbReference>
<gene>
    <name evidence="2" type="ORF">LSAT_V11C200057040</name>
</gene>
<sequence>MIPSYYKRDVATNGIHGLEAIFLHHVYRQGDPLSPFLFIIILECLNVALEYEKEKGLFTGVQLPRNETLISHLIYTDDALFISEWSSSNLKNLTCILNSFHVFGISASNQETSPSANILGCKASTLPFTYLCVSVSANMNPKRNLQPVINKFTANMSKWKSKMLSCDYNGVLYIC</sequence>
<feature type="domain" description="Reverse transcriptase" evidence="1">
    <location>
        <begin position="1"/>
        <end position="135"/>
    </location>
</feature>
<evidence type="ECO:0000259" key="1">
    <source>
        <dbReference type="PROSITE" id="PS50878"/>
    </source>
</evidence>
<comment type="caution">
    <text evidence="2">The sequence shown here is derived from an EMBL/GenBank/DDBJ whole genome shotgun (WGS) entry which is preliminary data.</text>
</comment>
<organism evidence="2 3">
    <name type="scientific">Lactuca sativa</name>
    <name type="common">Garden lettuce</name>
    <dbReference type="NCBI Taxonomy" id="4236"/>
    <lineage>
        <taxon>Eukaryota</taxon>
        <taxon>Viridiplantae</taxon>
        <taxon>Streptophyta</taxon>
        <taxon>Embryophyta</taxon>
        <taxon>Tracheophyta</taxon>
        <taxon>Spermatophyta</taxon>
        <taxon>Magnoliopsida</taxon>
        <taxon>eudicotyledons</taxon>
        <taxon>Gunneridae</taxon>
        <taxon>Pentapetalae</taxon>
        <taxon>asterids</taxon>
        <taxon>campanulids</taxon>
        <taxon>Asterales</taxon>
        <taxon>Asteraceae</taxon>
        <taxon>Cichorioideae</taxon>
        <taxon>Cichorieae</taxon>
        <taxon>Lactucinae</taxon>
        <taxon>Lactuca</taxon>
    </lineage>
</organism>
<dbReference type="PROSITE" id="PS50878">
    <property type="entry name" value="RT_POL"/>
    <property type="match status" value="1"/>
</dbReference>
<evidence type="ECO:0000313" key="3">
    <source>
        <dbReference type="Proteomes" id="UP000235145"/>
    </source>
</evidence>
<protein>
    <recommendedName>
        <fullName evidence="1">Reverse transcriptase domain-containing protein</fullName>
    </recommendedName>
</protein>
<dbReference type="InterPro" id="IPR000477">
    <property type="entry name" value="RT_dom"/>
</dbReference>
<reference evidence="2 3" key="1">
    <citation type="journal article" date="2017" name="Nat. Commun.">
        <title>Genome assembly with in vitro proximity ligation data and whole-genome triplication in lettuce.</title>
        <authorList>
            <person name="Reyes-Chin-Wo S."/>
            <person name="Wang Z."/>
            <person name="Yang X."/>
            <person name="Kozik A."/>
            <person name="Arikit S."/>
            <person name="Song C."/>
            <person name="Xia L."/>
            <person name="Froenicke L."/>
            <person name="Lavelle D.O."/>
            <person name="Truco M.J."/>
            <person name="Xia R."/>
            <person name="Zhu S."/>
            <person name="Xu C."/>
            <person name="Xu H."/>
            <person name="Xu X."/>
            <person name="Cox K."/>
            <person name="Korf I."/>
            <person name="Meyers B.C."/>
            <person name="Michelmore R.W."/>
        </authorList>
    </citation>
    <scope>NUCLEOTIDE SEQUENCE [LARGE SCALE GENOMIC DNA]</scope>
    <source>
        <strain evidence="3">cv. Salinas</strain>
        <tissue evidence="2">Seedlings</tissue>
    </source>
</reference>
<dbReference type="AlphaFoldDB" id="A0A9R1XTW9"/>
<accession>A0A9R1XTW9</accession>
<dbReference type="PANTHER" id="PTHR33116:SF77">
    <property type="entry name" value="RNA-DIRECTED DNA POLYMERASE"/>
    <property type="match status" value="1"/>
</dbReference>
<proteinExistence type="predicted"/>
<dbReference type="PANTHER" id="PTHR33116">
    <property type="entry name" value="REVERSE TRANSCRIPTASE ZINC-BINDING DOMAIN-CONTAINING PROTEIN-RELATED-RELATED"/>
    <property type="match status" value="1"/>
</dbReference>